<comment type="caution">
    <text evidence="1">The sequence shown here is derived from an EMBL/GenBank/DDBJ whole genome shotgun (WGS) entry which is preliminary data.</text>
</comment>
<proteinExistence type="predicted"/>
<dbReference type="RefSeq" id="WP_166144840.1">
    <property type="nucleotide sequence ID" value="NZ_JAANYN010000002.1"/>
</dbReference>
<accession>A0ABX0H4V3</accession>
<dbReference type="Proteomes" id="UP000649799">
    <property type="component" value="Unassembled WGS sequence"/>
</dbReference>
<gene>
    <name evidence="1" type="ORF">G9Q97_07535</name>
</gene>
<name>A0ABX0H4V3_9BACT</name>
<evidence type="ECO:0000313" key="1">
    <source>
        <dbReference type="EMBL" id="NHE56664.1"/>
    </source>
</evidence>
<organism evidence="1 2">
    <name type="scientific">Cyclobacterium plantarum</name>
    <dbReference type="NCBI Taxonomy" id="2716263"/>
    <lineage>
        <taxon>Bacteria</taxon>
        <taxon>Pseudomonadati</taxon>
        <taxon>Bacteroidota</taxon>
        <taxon>Cytophagia</taxon>
        <taxon>Cytophagales</taxon>
        <taxon>Cyclobacteriaceae</taxon>
        <taxon>Cyclobacterium</taxon>
    </lineage>
</organism>
<protein>
    <submittedName>
        <fullName evidence="1">DUF885 domain-containing protein</fullName>
    </submittedName>
</protein>
<sequence>MRLSKFDTKFSQLIESLKIRESKEIIPPKFINTILLNEMKGFVGLKTDSLEQTTAKLNAVTSNILYTNFESKVDLLEDISEEERTKYKKEVANSIETVVGQ</sequence>
<keyword evidence="2" id="KW-1185">Reference proteome</keyword>
<reference evidence="1 2" key="1">
    <citation type="submission" date="2020-03" db="EMBL/GenBank/DDBJ databases">
        <title>Cyclobacterium plantarum sp. nov., a marine bacterium isolated from a coastal-marine wetland.</title>
        <authorList>
            <person name="Sanchez-Porro C."/>
            <person name="Ventosa A."/>
            <person name="Amoozegar M."/>
        </authorList>
    </citation>
    <scope>NUCLEOTIDE SEQUENCE [LARGE SCALE GENOMIC DNA]</scope>
    <source>
        <strain evidence="1 2">GBPx2</strain>
    </source>
</reference>
<dbReference type="EMBL" id="JAANYN010000002">
    <property type="protein sequence ID" value="NHE56664.1"/>
    <property type="molecule type" value="Genomic_DNA"/>
</dbReference>
<evidence type="ECO:0000313" key="2">
    <source>
        <dbReference type="Proteomes" id="UP000649799"/>
    </source>
</evidence>